<dbReference type="PANTHER" id="PTHR42789:SF1">
    <property type="entry name" value="D-ISOMER SPECIFIC 2-HYDROXYACID DEHYDROGENASE FAMILY PROTEIN (AFU_ORTHOLOGUE AFUA_6G10090)"/>
    <property type="match status" value="1"/>
</dbReference>
<dbReference type="CDD" id="cd12173">
    <property type="entry name" value="PGDH_4"/>
    <property type="match status" value="1"/>
</dbReference>
<dbReference type="EMBL" id="JAVRRT010000006">
    <property type="protein sequence ID" value="KAK5171240.1"/>
    <property type="molecule type" value="Genomic_DNA"/>
</dbReference>
<dbReference type="RefSeq" id="XP_064660268.1">
    <property type="nucleotide sequence ID" value="XM_064801638.1"/>
</dbReference>
<dbReference type="GO" id="GO:0016616">
    <property type="term" value="F:oxidoreductase activity, acting on the CH-OH group of donors, NAD or NADP as acceptor"/>
    <property type="evidence" value="ECO:0007669"/>
    <property type="project" value="InterPro"/>
</dbReference>
<comment type="similarity">
    <text evidence="1 5">Belongs to the D-isomer specific 2-hydroxyacid dehydrogenase family.</text>
</comment>
<dbReference type="PANTHER" id="PTHR42789">
    <property type="entry name" value="D-ISOMER SPECIFIC 2-HYDROXYACID DEHYDROGENASE FAMILY PROTEIN (AFU_ORTHOLOGUE AFUA_6G10090)"/>
    <property type="match status" value="1"/>
</dbReference>
<dbReference type="SUPFAM" id="SSF52283">
    <property type="entry name" value="Formate/glycerate dehydrogenase catalytic domain-like"/>
    <property type="match status" value="1"/>
</dbReference>
<dbReference type="InterPro" id="IPR029752">
    <property type="entry name" value="D-isomer_DH_CS1"/>
</dbReference>
<dbReference type="PROSITE" id="PS00065">
    <property type="entry name" value="D_2_HYDROXYACID_DH_1"/>
    <property type="match status" value="1"/>
</dbReference>
<dbReference type="GeneID" id="89925730"/>
<evidence type="ECO:0000256" key="1">
    <source>
        <dbReference type="ARBA" id="ARBA00005854"/>
    </source>
</evidence>
<evidence type="ECO:0000313" key="9">
    <source>
        <dbReference type="Proteomes" id="UP001337655"/>
    </source>
</evidence>
<name>A0AAV9PDB5_9PEZI</name>
<keyword evidence="3 5" id="KW-0560">Oxidoreductase</keyword>
<keyword evidence="4" id="KW-0520">NAD</keyword>
<dbReference type="GO" id="GO:0008652">
    <property type="term" value="P:amino acid biosynthetic process"/>
    <property type="evidence" value="ECO:0007669"/>
    <property type="project" value="UniProtKB-KW"/>
</dbReference>
<evidence type="ECO:0000259" key="6">
    <source>
        <dbReference type="Pfam" id="PF00389"/>
    </source>
</evidence>
<dbReference type="InterPro" id="IPR006140">
    <property type="entry name" value="D-isomer_DH_NAD-bd"/>
</dbReference>
<dbReference type="Proteomes" id="UP001337655">
    <property type="component" value="Unassembled WGS sequence"/>
</dbReference>
<proteinExistence type="inferred from homology"/>
<dbReference type="Pfam" id="PF02826">
    <property type="entry name" value="2-Hacid_dh_C"/>
    <property type="match status" value="1"/>
</dbReference>
<evidence type="ECO:0000256" key="2">
    <source>
        <dbReference type="ARBA" id="ARBA00022605"/>
    </source>
</evidence>
<dbReference type="GO" id="GO:0051287">
    <property type="term" value="F:NAD binding"/>
    <property type="evidence" value="ECO:0007669"/>
    <property type="project" value="InterPro"/>
</dbReference>
<dbReference type="Pfam" id="PF00389">
    <property type="entry name" value="2-Hacid_dh"/>
    <property type="match status" value="1"/>
</dbReference>
<keyword evidence="2" id="KW-0028">Amino-acid biosynthesis</keyword>
<comment type="caution">
    <text evidence="8">The sequence shown here is derived from an EMBL/GenBank/DDBJ whole genome shotgun (WGS) entry which is preliminary data.</text>
</comment>
<dbReference type="InterPro" id="IPR006139">
    <property type="entry name" value="D-isomer_2_OHA_DH_cat_dom"/>
</dbReference>
<dbReference type="PROSITE" id="PS00670">
    <property type="entry name" value="D_2_HYDROXYACID_DH_2"/>
    <property type="match status" value="1"/>
</dbReference>
<dbReference type="SUPFAM" id="SSF51735">
    <property type="entry name" value="NAD(P)-binding Rossmann-fold domains"/>
    <property type="match status" value="1"/>
</dbReference>
<protein>
    <recommendedName>
        <fullName evidence="10">Phosphoglycerate dehydrogenase</fullName>
    </recommendedName>
</protein>
<sequence length="318" mass="34932">MNKPKVFILDPFHPEAIKKLQATPSVELVRRNDDRVSKWRAEADALMIRSETRITASDIEQTSKLKCIVKQGVGVDNIDLDAAERRGIAVCNTPAMNSESVAELTIALALCVARRVVEFDRRIRGGEAIVRSQVLGLSLFKKTIGIVGMGNIGSVVARKWIGAMEGDIIAYDPFASAEAWPDIKHRRVSDLNELLKEADVVTLHVPLTKDTRRLIGKSEFERMKSEAILLNCARGGVVDEDALLHALEEEKIHGAALDAMEVEPPTAKAYPKLLKRGNLIITPHVGANTLENQIASGMKVVETVLALLEGREVPNRLV</sequence>
<keyword evidence="9" id="KW-1185">Reference proteome</keyword>
<reference evidence="8 9" key="1">
    <citation type="submission" date="2023-08" db="EMBL/GenBank/DDBJ databases">
        <title>Black Yeasts Isolated from many extreme environments.</title>
        <authorList>
            <person name="Coleine C."/>
            <person name="Stajich J.E."/>
            <person name="Selbmann L."/>
        </authorList>
    </citation>
    <scope>NUCLEOTIDE SEQUENCE [LARGE SCALE GENOMIC DNA]</scope>
    <source>
        <strain evidence="8 9">CCFEE 5935</strain>
    </source>
</reference>
<evidence type="ECO:0000256" key="5">
    <source>
        <dbReference type="RuleBase" id="RU003719"/>
    </source>
</evidence>
<evidence type="ECO:0008006" key="10">
    <source>
        <dbReference type="Google" id="ProtNLM"/>
    </source>
</evidence>
<dbReference type="Gene3D" id="3.40.50.720">
    <property type="entry name" value="NAD(P)-binding Rossmann-like Domain"/>
    <property type="match status" value="2"/>
</dbReference>
<dbReference type="InterPro" id="IPR029753">
    <property type="entry name" value="D-isomer_DH_CS"/>
</dbReference>
<organism evidence="8 9">
    <name type="scientific">Saxophila tyrrhenica</name>
    <dbReference type="NCBI Taxonomy" id="1690608"/>
    <lineage>
        <taxon>Eukaryota</taxon>
        <taxon>Fungi</taxon>
        <taxon>Dikarya</taxon>
        <taxon>Ascomycota</taxon>
        <taxon>Pezizomycotina</taxon>
        <taxon>Dothideomycetes</taxon>
        <taxon>Dothideomycetidae</taxon>
        <taxon>Mycosphaerellales</taxon>
        <taxon>Extremaceae</taxon>
        <taxon>Saxophila</taxon>
    </lineage>
</organism>
<evidence type="ECO:0000256" key="3">
    <source>
        <dbReference type="ARBA" id="ARBA00023002"/>
    </source>
</evidence>
<feature type="domain" description="D-isomer specific 2-hydroxyacid dehydrogenase NAD-binding" evidence="7">
    <location>
        <begin position="106"/>
        <end position="286"/>
    </location>
</feature>
<evidence type="ECO:0000259" key="7">
    <source>
        <dbReference type="Pfam" id="PF02826"/>
    </source>
</evidence>
<dbReference type="InterPro" id="IPR050857">
    <property type="entry name" value="D-2-hydroxyacid_DH"/>
</dbReference>
<gene>
    <name evidence="8" type="ORF">LTR77_004384</name>
</gene>
<accession>A0AAV9PDB5</accession>
<evidence type="ECO:0000256" key="4">
    <source>
        <dbReference type="ARBA" id="ARBA00023027"/>
    </source>
</evidence>
<evidence type="ECO:0000313" key="8">
    <source>
        <dbReference type="EMBL" id="KAK5171240.1"/>
    </source>
</evidence>
<dbReference type="FunFam" id="3.40.50.720:FF:000203">
    <property type="entry name" value="D-3-phosphoglycerate dehydrogenase (SerA)"/>
    <property type="match status" value="1"/>
</dbReference>
<dbReference type="AlphaFoldDB" id="A0AAV9PDB5"/>
<feature type="domain" description="D-isomer specific 2-hydroxyacid dehydrogenase catalytic" evidence="6">
    <location>
        <begin position="6"/>
        <end position="317"/>
    </location>
</feature>
<dbReference type="InterPro" id="IPR036291">
    <property type="entry name" value="NAD(P)-bd_dom_sf"/>
</dbReference>